<dbReference type="EMBL" id="MCBR01004832">
    <property type="protein sequence ID" value="RKF79262.1"/>
    <property type="molecule type" value="Genomic_DNA"/>
</dbReference>
<sequence length="56" mass="6137">LNDSISTWDTHQQFAARSQLKQFRDISITGGYAVMSTGIQEPLAIRSKGRSLGALN</sequence>
<accession>A0A420IXI8</accession>
<comment type="caution">
    <text evidence="1">The sequence shown here is derived from an EMBL/GenBank/DDBJ whole genome shotgun (WGS) entry which is preliminary data.</text>
</comment>
<reference evidence="1 2" key="1">
    <citation type="journal article" date="2018" name="BMC Genomics">
        <title>Comparative genome analyses reveal sequence features reflecting distinct modes of host-adaptation between dicot and monocot powdery mildew.</title>
        <authorList>
            <person name="Wu Y."/>
            <person name="Ma X."/>
            <person name="Pan Z."/>
            <person name="Kale S.D."/>
            <person name="Song Y."/>
            <person name="King H."/>
            <person name="Zhang Q."/>
            <person name="Presley C."/>
            <person name="Deng X."/>
            <person name="Wei C.I."/>
            <person name="Xiao S."/>
        </authorList>
    </citation>
    <scope>NUCLEOTIDE SEQUENCE [LARGE SCALE GENOMIC DNA]</scope>
    <source>
        <strain evidence="1">UCSC1</strain>
    </source>
</reference>
<name>A0A420IXI8_9PEZI</name>
<evidence type="ECO:0000313" key="2">
    <source>
        <dbReference type="Proteomes" id="UP000285405"/>
    </source>
</evidence>
<proteinExistence type="predicted"/>
<gene>
    <name evidence="1" type="ORF">GcC1_048039</name>
</gene>
<protein>
    <submittedName>
        <fullName evidence="1">Uncharacterized protein</fullName>
    </submittedName>
</protein>
<dbReference type="Proteomes" id="UP000285405">
    <property type="component" value="Unassembled WGS sequence"/>
</dbReference>
<dbReference type="AlphaFoldDB" id="A0A420IXI8"/>
<feature type="non-terminal residue" evidence="1">
    <location>
        <position position="1"/>
    </location>
</feature>
<evidence type="ECO:0000313" key="1">
    <source>
        <dbReference type="EMBL" id="RKF79262.1"/>
    </source>
</evidence>
<organism evidence="1 2">
    <name type="scientific">Golovinomyces cichoracearum</name>
    <dbReference type="NCBI Taxonomy" id="62708"/>
    <lineage>
        <taxon>Eukaryota</taxon>
        <taxon>Fungi</taxon>
        <taxon>Dikarya</taxon>
        <taxon>Ascomycota</taxon>
        <taxon>Pezizomycotina</taxon>
        <taxon>Leotiomycetes</taxon>
        <taxon>Erysiphales</taxon>
        <taxon>Erysiphaceae</taxon>
        <taxon>Golovinomyces</taxon>
    </lineage>
</organism>